<dbReference type="PANTHER" id="PTHR43201:SF5">
    <property type="entry name" value="MEDIUM-CHAIN ACYL-COA LIGASE ACSF2, MITOCHONDRIAL"/>
    <property type="match status" value="1"/>
</dbReference>
<reference evidence="4 5" key="2">
    <citation type="journal article" date="2022" name="Mar. Drugs">
        <title>Bioassay-Guided Fractionation Leads to the Detection of Cholic Acid Generated by the Rare Thalassomonas sp.</title>
        <authorList>
            <person name="Pheiffer F."/>
            <person name="Schneider Y.K."/>
            <person name="Hansen E.H."/>
            <person name="Andersen J.H."/>
            <person name="Isaksson J."/>
            <person name="Busche T."/>
            <person name="R C."/>
            <person name="Kalinowski J."/>
            <person name="Zyl L.V."/>
            <person name="Trindade M."/>
        </authorList>
    </citation>
    <scope>NUCLEOTIDE SEQUENCE [LARGE SCALE GENOMIC DNA]</scope>
    <source>
        <strain evidence="4 5">A5K-106</strain>
    </source>
</reference>
<evidence type="ECO:0000259" key="3">
    <source>
        <dbReference type="Pfam" id="PF00501"/>
    </source>
</evidence>
<dbReference type="Gene3D" id="3.40.50.12780">
    <property type="entry name" value="N-terminal domain of ligase-like"/>
    <property type="match status" value="1"/>
</dbReference>
<evidence type="ECO:0000313" key="5">
    <source>
        <dbReference type="Proteomes" id="UP000032568"/>
    </source>
</evidence>
<reference evidence="4 5" key="1">
    <citation type="journal article" date="2015" name="Genome Announc.">
        <title>Draft Genome Sequences of Marine Isolates of Thalassomonas viridans and Thalassomonas actiniarum.</title>
        <authorList>
            <person name="Olonade I."/>
            <person name="van Zyl L.J."/>
            <person name="Trindade M."/>
        </authorList>
    </citation>
    <scope>NUCLEOTIDE SEQUENCE [LARGE SCALE GENOMIC DNA]</scope>
    <source>
        <strain evidence="4 5">A5K-106</strain>
    </source>
</reference>
<evidence type="ECO:0000313" key="4">
    <source>
        <dbReference type="EMBL" id="WDD96927.1"/>
    </source>
</evidence>
<dbReference type="EMBL" id="CP059735">
    <property type="protein sequence ID" value="WDD96927.1"/>
    <property type="molecule type" value="Genomic_DNA"/>
</dbReference>
<keyword evidence="2" id="KW-0436">Ligase</keyword>
<dbReference type="Pfam" id="PF00501">
    <property type="entry name" value="AMP-binding"/>
    <property type="match status" value="1"/>
</dbReference>
<dbReference type="Pfam" id="PF23562">
    <property type="entry name" value="AMP-binding_C_3"/>
    <property type="match status" value="1"/>
</dbReference>
<gene>
    <name evidence="4" type="ORF">SG35_016355</name>
</gene>
<dbReference type="SUPFAM" id="SSF56801">
    <property type="entry name" value="Acetyl-CoA synthetase-like"/>
    <property type="match status" value="1"/>
</dbReference>
<dbReference type="InterPro" id="IPR042099">
    <property type="entry name" value="ANL_N_sf"/>
</dbReference>
<name>A0AAE9YJY5_9GAMM</name>
<dbReference type="PANTHER" id="PTHR43201">
    <property type="entry name" value="ACYL-COA SYNTHETASE"/>
    <property type="match status" value="1"/>
</dbReference>
<dbReference type="AlphaFoldDB" id="A0AAE9YJY5"/>
<dbReference type="InterPro" id="IPR020845">
    <property type="entry name" value="AMP-binding_CS"/>
</dbReference>
<dbReference type="PROSITE" id="PS00455">
    <property type="entry name" value="AMP_BINDING"/>
    <property type="match status" value="1"/>
</dbReference>
<protein>
    <submittedName>
        <fullName evidence="4">AMP-binding protein</fullName>
    </submittedName>
</protein>
<evidence type="ECO:0000256" key="1">
    <source>
        <dbReference type="ARBA" id="ARBA00006432"/>
    </source>
</evidence>
<evidence type="ECO:0000256" key="2">
    <source>
        <dbReference type="ARBA" id="ARBA00022598"/>
    </source>
</evidence>
<sequence>MTEQEIKTRLADTWDNLPGQALLTDGKTSLTYRAFIKEVELLTVYLAQHKVTSVALLADNSLQWVIVDFACQQLGIALLPLPAFFSKQQIQHSVNTAGCQLLLTDNPALLSGKLLSGNVTGGKQDAGQSAFTVQRSEYSSLYSSVLTPLSSYQITNKGASAQGELLPENTSKVTFTSGTTGAPKGVCLSLEQQWQVAASLKNAVAPMLTNKVKRHLCLLPLSTLLENVAGIYAAMLGGATVVVPSLTELGFSGSSSLDFPALLKQISCHQPSTLITTPEILKGLVMSAGQGWQVPSSLAFVAVGGARVSAKLISQAQQAGIPAFEGYGLSECASVVSLNSGREHQSGSAGKPLEHVKISLVDGEIFVSGNTFLGYAGDRSSWGQTSYATGDIGHIDNQGYLHITGRKKNTLISSFGRNINPEWLESELNACTGIRQALVFGDSQPYCIAGILPQMMAGQALVSDEQISAMLAKMNIHLPDYAQVKDWFYLDESLFADPELTTANGRVKRKQMTAFLQTQIERMYRKAS</sequence>
<organism evidence="4 5">
    <name type="scientific">Thalassomonas actiniarum</name>
    <dbReference type="NCBI Taxonomy" id="485447"/>
    <lineage>
        <taxon>Bacteria</taxon>
        <taxon>Pseudomonadati</taxon>
        <taxon>Pseudomonadota</taxon>
        <taxon>Gammaproteobacteria</taxon>
        <taxon>Alteromonadales</taxon>
        <taxon>Colwelliaceae</taxon>
        <taxon>Thalassomonas</taxon>
    </lineage>
</organism>
<dbReference type="GO" id="GO:0031956">
    <property type="term" value="F:medium-chain fatty acid-CoA ligase activity"/>
    <property type="evidence" value="ECO:0007669"/>
    <property type="project" value="TreeGrafter"/>
</dbReference>
<dbReference type="Gene3D" id="3.30.300.30">
    <property type="match status" value="1"/>
</dbReference>
<dbReference type="GO" id="GO:0006631">
    <property type="term" value="P:fatty acid metabolic process"/>
    <property type="evidence" value="ECO:0007669"/>
    <property type="project" value="TreeGrafter"/>
</dbReference>
<dbReference type="InterPro" id="IPR045851">
    <property type="entry name" value="AMP-bd_C_sf"/>
</dbReference>
<dbReference type="RefSeq" id="WP_053043377.1">
    <property type="nucleotide sequence ID" value="NZ_CP059735.1"/>
</dbReference>
<dbReference type="KEGG" id="tact:SG35_016355"/>
<keyword evidence="5" id="KW-1185">Reference proteome</keyword>
<proteinExistence type="inferred from homology"/>
<dbReference type="InterPro" id="IPR000873">
    <property type="entry name" value="AMP-dep_synth/lig_dom"/>
</dbReference>
<dbReference type="Proteomes" id="UP000032568">
    <property type="component" value="Chromosome"/>
</dbReference>
<feature type="domain" description="AMP-dependent synthetase/ligase" evidence="3">
    <location>
        <begin position="15"/>
        <end position="364"/>
    </location>
</feature>
<accession>A0AAE9YJY5</accession>
<comment type="similarity">
    <text evidence="1">Belongs to the ATP-dependent AMP-binding enzyme family.</text>
</comment>